<dbReference type="SUPFAM" id="SSF51735">
    <property type="entry name" value="NAD(P)-binding Rossmann-fold domains"/>
    <property type="match status" value="1"/>
</dbReference>
<dbReference type="OMA" id="LICERQT"/>
<gene>
    <name evidence="3" type="ORF">CAPTEDRAFT_6398</name>
</gene>
<dbReference type="STRING" id="283909.R7USF6"/>
<dbReference type="Proteomes" id="UP000014760">
    <property type="component" value="Unassembled WGS sequence"/>
</dbReference>
<dbReference type="Pfam" id="PF02894">
    <property type="entry name" value="GFO_IDH_MocA_C"/>
    <property type="match status" value="1"/>
</dbReference>
<dbReference type="Pfam" id="PF01408">
    <property type="entry name" value="GFO_IDH_MocA"/>
    <property type="match status" value="1"/>
</dbReference>
<proteinExistence type="predicted"/>
<sequence length="426" mass="47371">MGPLKAVVIGAGNRGNNYSDFALDEPDRLLVVAVAEPRTRFREKFAMKFSLAPNQVYKDWKEIAALDKMADIAIITTPDQLHVAPCLAFAKGGYHILLEKPMAVSYEDCKTIFSTCESCGVILAVCHVLRYTPQARKIKELIDSGVIGEVMNIQLLEPIGAKHFAHSFVRGNWRHRGTSAFSLLTKSCHDIDLISCFMSRSKCIQVSSFGSLQHFKPANKPTGAASRCLDCFVKSKCPYSAQMYLDLVQAGHTGWPVKVLHAEPDIENITEALRVGPYGQCVYEGLNDVCDNQVVNMQFENGASVSFTMVAGTEKVCQRHVRVFGSKGELSCDFDSDHVRMFDFLSEERTKISLLEKMTCAKNSRLSGHGGADYFMMESFVKAVENKEQSLVLTGPKESLLSHYLCFMAEKSRTENKVIQLTDAPY</sequence>
<reference evidence="4" key="3">
    <citation type="submission" date="2015-06" db="UniProtKB">
        <authorList>
            <consortium name="EnsemblMetazoa"/>
        </authorList>
    </citation>
    <scope>IDENTIFICATION</scope>
</reference>
<dbReference type="EMBL" id="KB298496">
    <property type="protein sequence ID" value="ELU09125.1"/>
    <property type="molecule type" value="Genomic_DNA"/>
</dbReference>
<reference evidence="3 5" key="2">
    <citation type="journal article" date="2013" name="Nature">
        <title>Insights into bilaterian evolution from three spiralian genomes.</title>
        <authorList>
            <person name="Simakov O."/>
            <person name="Marletaz F."/>
            <person name="Cho S.J."/>
            <person name="Edsinger-Gonzales E."/>
            <person name="Havlak P."/>
            <person name="Hellsten U."/>
            <person name="Kuo D.H."/>
            <person name="Larsson T."/>
            <person name="Lv J."/>
            <person name="Arendt D."/>
            <person name="Savage R."/>
            <person name="Osoegawa K."/>
            <person name="de Jong P."/>
            <person name="Grimwood J."/>
            <person name="Chapman J.A."/>
            <person name="Shapiro H."/>
            <person name="Aerts A."/>
            <person name="Otillar R.P."/>
            <person name="Terry A.Y."/>
            <person name="Boore J.L."/>
            <person name="Grigoriev I.V."/>
            <person name="Lindberg D.R."/>
            <person name="Seaver E.C."/>
            <person name="Weisblat D.A."/>
            <person name="Putnam N.H."/>
            <person name="Rokhsar D.S."/>
        </authorList>
    </citation>
    <scope>NUCLEOTIDE SEQUENCE</scope>
    <source>
        <strain evidence="3 5">I ESC-2004</strain>
    </source>
</reference>
<evidence type="ECO:0000313" key="3">
    <source>
        <dbReference type="EMBL" id="ELU09125.1"/>
    </source>
</evidence>
<accession>R7USF6</accession>
<dbReference type="Gene3D" id="3.40.50.720">
    <property type="entry name" value="NAD(P)-binding Rossmann-like Domain"/>
    <property type="match status" value="1"/>
</dbReference>
<dbReference type="InterPro" id="IPR051450">
    <property type="entry name" value="Gfo/Idh/MocA_Oxidoreductases"/>
</dbReference>
<dbReference type="InterPro" id="IPR036291">
    <property type="entry name" value="NAD(P)-bd_dom_sf"/>
</dbReference>
<dbReference type="PANTHER" id="PTHR43377">
    <property type="entry name" value="BILIVERDIN REDUCTASE A"/>
    <property type="match status" value="1"/>
</dbReference>
<organism evidence="3">
    <name type="scientific">Capitella teleta</name>
    <name type="common">Polychaete worm</name>
    <dbReference type="NCBI Taxonomy" id="283909"/>
    <lineage>
        <taxon>Eukaryota</taxon>
        <taxon>Metazoa</taxon>
        <taxon>Spiralia</taxon>
        <taxon>Lophotrochozoa</taxon>
        <taxon>Annelida</taxon>
        <taxon>Polychaeta</taxon>
        <taxon>Sedentaria</taxon>
        <taxon>Scolecida</taxon>
        <taxon>Capitellidae</taxon>
        <taxon>Capitella</taxon>
    </lineage>
</organism>
<evidence type="ECO:0000259" key="1">
    <source>
        <dbReference type="Pfam" id="PF01408"/>
    </source>
</evidence>
<evidence type="ECO:0008006" key="6">
    <source>
        <dbReference type="Google" id="ProtNLM"/>
    </source>
</evidence>
<feature type="domain" description="Gfo/Idh/MocA-like oxidoreductase C-terminal" evidence="2">
    <location>
        <begin position="139"/>
        <end position="402"/>
    </location>
</feature>
<keyword evidence="5" id="KW-1185">Reference proteome</keyword>
<name>R7USF6_CAPTE</name>
<evidence type="ECO:0000313" key="5">
    <source>
        <dbReference type="Proteomes" id="UP000014760"/>
    </source>
</evidence>
<dbReference type="InterPro" id="IPR004104">
    <property type="entry name" value="Gfo/Idh/MocA-like_OxRdtase_C"/>
</dbReference>
<feature type="domain" description="Gfo/Idh/MocA-like oxidoreductase N-terminal" evidence="1">
    <location>
        <begin position="5"/>
        <end position="126"/>
    </location>
</feature>
<dbReference type="HOGENOM" id="CLU_023194_4_2_1"/>
<dbReference type="OrthoDB" id="2129491at2759"/>
<dbReference type="SUPFAM" id="SSF55347">
    <property type="entry name" value="Glyceraldehyde-3-phosphate dehydrogenase-like, C-terminal domain"/>
    <property type="match status" value="1"/>
</dbReference>
<dbReference type="PANTHER" id="PTHR43377:SF2">
    <property type="entry name" value="BINDING ROSSMANN FOLD OXIDOREDUCTASE, PUTATIVE (AFU_ORTHOLOGUE AFUA_4G00560)-RELATED"/>
    <property type="match status" value="1"/>
</dbReference>
<dbReference type="GO" id="GO:0000166">
    <property type="term" value="F:nucleotide binding"/>
    <property type="evidence" value="ECO:0007669"/>
    <property type="project" value="InterPro"/>
</dbReference>
<dbReference type="AlphaFoldDB" id="R7USF6"/>
<reference evidence="5" key="1">
    <citation type="submission" date="2012-12" db="EMBL/GenBank/DDBJ databases">
        <authorList>
            <person name="Hellsten U."/>
            <person name="Grimwood J."/>
            <person name="Chapman J.A."/>
            <person name="Shapiro H."/>
            <person name="Aerts A."/>
            <person name="Otillar R.P."/>
            <person name="Terry A.Y."/>
            <person name="Boore J.L."/>
            <person name="Simakov O."/>
            <person name="Marletaz F."/>
            <person name="Cho S.-J."/>
            <person name="Edsinger-Gonzales E."/>
            <person name="Havlak P."/>
            <person name="Kuo D.-H."/>
            <person name="Larsson T."/>
            <person name="Lv J."/>
            <person name="Arendt D."/>
            <person name="Savage R."/>
            <person name="Osoegawa K."/>
            <person name="de Jong P."/>
            <person name="Lindberg D.R."/>
            <person name="Seaver E.C."/>
            <person name="Weisblat D.A."/>
            <person name="Putnam N.H."/>
            <person name="Grigoriev I.V."/>
            <person name="Rokhsar D.S."/>
        </authorList>
    </citation>
    <scope>NUCLEOTIDE SEQUENCE</scope>
    <source>
        <strain evidence="5">I ESC-2004</strain>
    </source>
</reference>
<evidence type="ECO:0000313" key="4">
    <source>
        <dbReference type="EnsemblMetazoa" id="CapteP6398"/>
    </source>
</evidence>
<evidence type="ECO:0000259" key="2">
    <source>
        <dbReference type="Pfam" id="PF02894"/>
    </source>
</evidence>
<protein>
    <recommendedName>
        <fullName evidence="6">Gfo/Idh/MocA-like oxidoreductase N-terminal domain-containing protein</fullName>
    </recommendedName>
</protein>
<dbReference type="Gene3D" id="3.30.360.10">
    <property type="entry name" value="Dihydrodipicolinate Reductase, domain 2"/>
    <property type="match status" value="1"/>
</dbReference>
<dbReference type="InterPro" id="IPR000683">
    <property type="entry name" value="Gfo/Idh/MocA-like_OxRdtase_N"/>
</dbReference>
<dbReference type="EnsemblMetazoa" id="CapteT6398">
    <property type="protein sequence ID" value="CapteP6398"/>
    <property type="gene ID" value="CapteG6398"/>
</dbReference>
<dbReference type="EMBL" id="AMQN01006491">
    <property type="status" value="NOT_ANNOTATED_CDS"/>
    <property type="molecule type" value="Genomic_DNA"/>
</dbReference>